<feature type="domain" description="PIN" evidence="1">
    <location>
        <begin position="3"/>
        <end position="50"/>
    </location>
</feature>
<evidence type="ECO:0000313" key="2">
    <source>
        <dbReference type="EMBL" id="GAI50431.1"/>
    </source>
</evidence>
<proteinExistence type="predicted"/>
<reference evidence="2" key="1">
    <citation type="journal article" date="2014" name="Front. Microbiol.">
        <title>High frequency of phylogenetically diverse reductive dehalogenase-homologous genes in deep subseafloor sedimentary metagenomes.</title>
        <authorList>
            <person name="Kawai M."/>
            <person name="Futagami T."/>
            <person name="Toyoda A."/>
            <person name="Takaki Y."/>
            <person name="Nishi S."/>
            <person name="Hori S."/>
            <person name="Arai W."/>
            <person name="Tsubouchi T."/>
            <person name="Morono Y."/>
            <person name="Uchiyama I."/>
            <person name="Ito T."/>
            <person name="Fujiyama A."/>
            <person name="Inagaki F."/>
            <person name="Takami H."/>
        </authorList>
    </citation>
    <scope>NUCLEOTIDE SEQUENCE</scope>
    <source>
        <strain evidence="2">Expedition CK06-06</strain>
    </source>
</reference>
<comment type="caution">
    <text evidence="2">The sequence shown here is derived from an EMBL/GenBank/DDBJ whole genome shotgun (WGS) entry which is preliminary data.</text>
</comment>
<feature type="non-terminal residue" evidence="2">
    <location>
        <position position="51"/>
    </location>
</feature>
<name>X1Q6Q7_9ZZZZ</name>
<evidence type="ECO:0000259" key="1">
    <source>
        <dbReference type="Pfam" id="PF13470"/>
    </source>
</evidence>
<dbReference type="Pfam" id="PF13470">
    <property type="entry name" value="PIN_3"/>
    <property type="match status" value="1"/>
</dbReference>
<accession>X1Q6Q7</accession>
<organism evidence="2">
    <name type="scientific">marine sediment metagenome</name>
    <dbReference type="NCBI Taxonomy" id="412755"/>
    <lineage>
        <taxon>unclassified sequences</taxon>
        <taxon>metagenomes</taxon>
        <taxon>ecological metagenomes</taxon>
    </lineage>
</organism>
<gene>
    <name evidence="2" type="ORF">S06H3_61181</name>
</gene>
<protein>
    <recommendedName>
        <fullName evidence="1">PIN domain-containing protein</fullName>
    </recommendedName>
</protein>
<dbReference type="InterPro" id="IPR002716">
    <property type="entry name" value="PIN_dom"/>
</dbReference>
<dbReference type="AlphaFoldDB" id="X1Q6Q7"/>
<sequence>MLKAVVDTNLLVSSFISPFSYPREIERRWRRGEFVLVTSHEIVEEVNRVLR</sequence>
<dbReference type="EMBL" id="BARV01040061">
    <property type="protein sequence ID" value="GAI50431.1"/>
    <property type="molecule type" value="Genomic_DNA"/>
</dbReference>